<dbReference type="Proteomes" id="UP000265745">
    <property type="component" value="Unassembled WGS sequence"/>
</dbReference>
<evidence type="ECO:0000313" key="1">
    <source>
        <dbReference type="EMBL" id="RHW21811.1"/>
    </source>
</evidence>
<organism evidence="1 2">
    <name type="scientific">Pseudomonas jilinensis</name>
    <dbReference type="NCBI Taxonomy" id="2078689"/>
    <lineage>
        <taxon>Bacteria</taxon>
        <taxon>Pseudomonadati</taxon>
        <taxon>Pseudomonadota</taxon>
        <taxon>Gammaproteobacteria</taxon>
        <taxon>Pseudomonadales</taxon>
        <taxon>Pseudomonadaceae</taxon>
        <taxon>Pseudomonas</taxon>
    </lineage>
</organism>
<sequence length="154" mass="17358">MAYGKTANTRILHWQHSQNKPTLLTGTMTGVLMTKVLKPAREHRLQACNNLNSIIIAAAGRSLADTQIIFPNPIEIVGQPVTLGKIYPATINEKNLPLNINKRKLIFQRIEYGTIKFLVQVRLGCNTFKQFNVHSVSENIVDHAHLRKHLNDAE</sequence>
<dbReference type="EMBL" id="QJSA01000005">
    <property type="protein sequence ID" value="RHW21811.1"/>
    <property type="molecule type" value="Genomic_DNA"/>
</dbReference>
<evidence type="ECO:0000313" key="2">
    <source>
        <dbReference type="Proteomes" id="UP000265745"/>
    </source>
</evidence>
<proteinExistence type="predicted"/>
<accession>A0A396S6T0</accession>
<reference evidence="1 2" key="1">
    <citation type="submission" date="2018-06" db="EMBL/GenBank/DDBJ databases">
        <title>Pseudomonas jilinensis sp. nov., isolated from the production water of Jilin Oilfield in China.</title>
        <authorList>
            <person name="Wang J."/>
        </authorList>
    </citation>
    <scope>NUCLEOTIDE SEQUENCE [LARGE SCALE GENOMIC DNA]</scope>
    <source>
        <strain evidence="1 2">JS15-10A1</strain>
    </source>
</reference>
<keyword evidence="2" id="KW-1185">Reference proteome</keyword>
<comment type="caution">
    <text evidence="1">The sequence shown here is derived from an EMBL/GenBank/DDBJ whole genome shotgun (WGS) entry which is preliminary data.</text>
</comment>
<protein>
    <submittedName>
        <fullName evidence="1">Uncharacterized protein</fullName>
    </submittedName>
</protein>
<dbReference type="AlphaFoldDB" id="A0A396S6T0"/>
<gene>
    <name evidence="1" type="ORF">C2846_07705</name>
</gene>
<name>A0A396S6T0_9PSED</name>